<proteinExistence type="predicted"/>
<organism evidence="1 2">
    <name type="scientific">Racocetra persica</name>
    <dbReference type="NCBI Taxonomy" id="160502"/>
    <lineage>
        <taxon>Eukaryota</taxon>
        <taxon>Fungi</taxon>
        <taxon>Fungi incertae sedis</taxon>
        <taxon>Mucoromycota</taxon>
        <taxon>Glomeromycotina</taxon>
        <taxon>Glomeromycetes</taxon>
        <taxon>Diversisporales</taxon>
        <taxon>Gigasporaceae</taxon>
        <taxon>Racocetra</taxon>
    </lineage>
</organism>
<reference evidence="1" key="1">
    <citation type="submission" date="2021-06" db="EMBL/GenBank/DDBJ databases">
        <authorList>
            <person name="Kallberg Y."/>
            <person name="Tangrot J."/>
            <person name="Rosling A."/>
        </authorList>
    </citation>
    <scope>NUCLEOTIDE SEQUENCE</scope>
    <source>
        <strain evidence="1">MA461A</strain>
    </source>
</reference>
<feature type="non-terminal residue" evidence="1">
    <location>
        <position position="1"/>
    </location>
</feature>
<evidence type="ECO:0000313" key="1">
    <source>
        <dbReference type="EMBL" id="CAG8808905.1"/>
    </source>
</evidence>
<name>A0ACA9RTM9_9GLOM</name>
<sequence length="110" mass="12965">YLTNGQQHPLAKLWKVNDGDVPRLLELERNLIELDNILRQILEQDDYITNFAGTYINLLNESIVVMTVNFSKFNDLLSLPEINPHRNSLRRENATISMFHLRDNFRQINQ</sequence>
<protein>
    <submittedName>
        <fullName evidence="1">3290_t:CDS:1</fullName>
    </submittedName>
</protein>
<dbReference type="EMBL" id="CAJVQC010069431">
    <property type="protein sequence ID" value="CAG8808905.1"/>
    <property type="molecule type" value="Genomic_DNA"/>
</dbReference>
<evidence type="ECO:0000313" key="2">
    <source>
        <dbReference type="Proteomes" id="UP000789920"/>
    </source>
</evidence>
<comment type="caution">
    <text evidence="1">The sequence shown here is derived from an EMBL/GenBank/DDBJ whole genome shotgun (WGS) entry which is preliminary data.</text>
</comment>
<feature type="non-terminal residue" evidence="1">
    <location>
        <position position="110"/>
    </location>
</feature>
<keyword evidence="2" id="KW-1185">Reference proteome</keyword>
<dbReference type="Proteomes" id="UP000789920">
    <property type="component" value="Unassembled WGS sequence"/>
</dbReference>
<gene>
    <name evidence="1" type="ORF">RPERSI_LOCUS22733</name>
</gene>
<accession>A0ACA9RTM9</accession>